<reference evidence="3" key="1">
    <citation type="journal article" date="2019" name="Int. J. Syst. Evol. Microbiol.">
        <title>The Global Catalogue of Microorganisms (GCM) 10K type strain sequencing project: providing services to taxonomists for standard genome sequencing and annotation.</title>
        <authorList>
            <consortium name="The Broad Institute Genomics Platform"/>
            <consortium name="The Broad Institute Genome Sequencing Center for Infectious Disease"/>
            <person name="Wu L."/>
            <person name="Ma J."/>
        </authorList>
    </citation>
    <scope>NUCLEOTIDE SEQUENCE [LARGE SCALE GENOMIC DNA]</scope>
    <source>
        <strain evidence="3">KCTC 42964</strain>
    </source>
</reference>
<protein>
    <submittedName>
        <fullName evidence="2">Uncharacterized protein</fullName>
    </submittedName>
</protein>
<organism evidence="2 3">
    <name type="scientific">Marinibaculum pumilum</name>
    <dbReference type="NCBI Taxonomy" id="1766165"/>
    <lineage>
        <taxon>Bacteria</taxon>
        <taxon>Pseudomonadati</taxon>
        <taxon>Pseudomonadota</taxon>
        <taxon>Alphaproteobacteria</taxon>
        <taxon>Rhodospirillales</taxon>
        <taxon>Rhodospirillaceae</taxon>
        <taxon>Marinibaculum</taxon>
    </lineage>
</organism>
<name>A0ABV7KYS6_9PROT</name>
<accession>A0ABV7KYS6</accession>
<sequence>MIANRPLPEIPITELVAFLRSKPGNWRYLKAAQVIEDLLAENKRLREQAIPQGDGGAAGTSSSRPRTAASRP</sequence>
<dbReference type="RefSeq" id="WP_379899482.1">
    <property type="nucleotide sequence ID" value="NZ_JBHRTR010000022.1"/>
</dbReference>
<dbReference type="EMBL" id="JBHRTR010000022">
    <property type="protein sequence ID" value="MFC3227316.1"/>
    <property type="molecule type" value="Genomic_DNA"/>
</dbReference>
<dbReference type="Proteomes" id="UP001595528">
    <property type="component" value="Unassembled WGS sequence"/>
</dbReference>
<gene>
    <name evidence="2" type="ORF">ACFOGJ_08755</name>
</gene>
<comment type="caution">
    <text evidence="2">The sequence shown here is derived from an EMBL/GenBank/DDBJ whole genome shotgun (WGS) entry which is preliminary data.</text>
</comment>
<proteinExistence type="predicted"/>
<evidence type="ECO:0000313" key="3">
    <source>
        <dbReference type="Proteomes" id="UP001595528"/>
    </source>
</evidence>
<evidence type="ECO:0000256" key="1">
    <source>
        <dbReference type="SAM" id="MobiDB-lite"/>
    </source>
</evidence>
<evidence type="ECO:0000313" key="2">
    <source>
        <dbReference type="EMBL" id="MFC3227316.1"/>
    </source>
</evidence>
<keyword evidence="3" id="KW-1185">Reference proteome</keyword>
<feature type="region of interest" description="Disordered" evidence="1">
    <location>
        <begin position="46"/>
        <end position="72"/>
    </location>
</feature>
<feature type="compositionally biased region" description="Low complexity" evidence="1">
    <location>
        <begin position="59"/>
        <end position="72"/>
    </location>
</feature>